<sequence>MEPLKNITRHIERGDGEPLLSRHLVVAEKTLELKQPIEAVFMAGEDRYFQLRHP</sequence>
<protein>
    <submittedName>
        <fullName evidence="1">Uncharacterized protein</fullName>
    </submittedName>
</protein>
<keyword evidence="2" id="KW-1185">Reference proteome</keyword>
<accession>A0AAP0IAC0</accession>
<evidence type="ECO:0000313" key="2">
    <source>
        <dbReference type="Proteomes" id="UP001419268"/>
    </source>
</evidence>
<comment type="caution">
    <text evidence="1">The sequence shown here is derived from an EMBL/GenBank/DDBJ whole genome shotgun (WGS) entry which is preliminary data.</text>
</comment>
<gene>
    <name evidence="1" type="ORF">Scep_019056</name>
</gene>
<dbReference type="EMBL" id="JBBNAG010000008">
    <property type="protein sequence ID" value="KAK9111537.1"/>
    <property type="molecule type" value="Genomic_DNA"/>
</dbReference>
<name>A0AAP0IAC0_9MAGN</name>
<dbReference type="Proteomes" id="UP001419268">
    <property type="component" value="Unassembled WGS sequence"/>
</dbReference>
<dbReference type="AlphaFoldDB" id="A0AAP0IAC0"/>
<organism evidence="1 2">
    <name type="scientific">Stephania cephalantha</name>
    <dbReference type="NCBI Taxonomy" id="152367"/>
    <lineage>
        <taxon>Eukaryota</taxon>
        <taxon>Viridiplantae</taxon>
        <taxon>Streptophyta</taxon>
        <taxon>Embryophyta</taxon>
        <taxon>Tracheophyta</taxon>
        <taxon>Spermatophyta</taxon>
        <taxon>Magnoliopsida</taxon>
        <taxon>Ranunculales</taxon>
        <taxon>Menispermaceae</taxon>
        <taxon>Menispermoideae</taxon>
        <taxon>Cissampelideae</taxon>
        <taxon>Stephania</taxon>
    </lineage>
</organism>
<proteinExistence type="predicted"/>
<evidence type="ECO:0000313" key="1">
    <source>
        <dbReference type="EMBL" id="KAK9111537.1"/>
    </source>
</evidence>
<reference evidence="1 2" key="1">
    <citation type="submission" date="2024-01" db="EMBL/GenBank/DDBJ databases">
        <title>Genome assemblies of Stephania.</title>
        <authorList>
            <person name="Yang L."/>
        </authorList>
    </citation>
    <scope>NUCLEOTIDE SEQUENCE [LARGE SCALE GENOMIC DNA]</scope>
    <source>
        <strain evidence="1">JXDWG</strain>
        <tissue evidence="1">Leaf</tissue>
    </source>
</reference>